<evidence type="ECO:0000256" key="10">
    <source>
        <dbReference type="ARBA" id="ARBA00034078"/>
    </source>
</evidence>
<evidence type="ECO:0000256" key="11">
    <source>
        <dbReference type="PIRSR" id="PIRSR006816-1"/>
    </source>
</evidence>
<comment type="cofactor">
    <cofactor evidence="10">
        <name>[2Fe-2S] cluster</name>
        <dbReference type="ChEBI" id="CHEBI:190135"/>
    </cofactor>
</comment>
<dbReference type="SUPFAM" id="SSF63380">
    <property type="entry name" value="Riboflavin synthase domain-like"/>
    <property type="match status" value="1"/>
</dbReference>
<accession>A0A1I4SFI0</accession>
<dbReference type="PANTHER" id="PTHR43513">
    <property type="entry name" value="DIHYDROOROTATE DEHYDROGENASE B (NAD(+)), ELECTRON TRANSFER SUBUNIT"/>
    <property type="match status" value="1"/>
</dbReference>
<dbReference type="Gene3D" id="3.40.50.80">
    <property type="entry name" value="Nucleotide-binding domain of ferredoxin-NADP reductase (FNR) module"/>
    <property type="match status" value="1"/>
</dbReference>
<dbReference type="STRING" id="195064.SAMN05421721_11630"/>
<keyword evidence="9 12" id="KW-0411">Iron-sulfur</keyword>
<evidence type="ECO:0000256" key="8">
    <source>
        <dbReference type="ARBA" id="ARBA00023004"/>
    </source>
</evidence>
<evidence type="ECO:0000256" key="2">
    <source>
        <dbReference type="ARBA" id="ARBA00022448"/>
    </source>
</evidence>
<evidence type="ECO:0000256" key="3">
    <source>
        <dbReference type="ARBA" id="ARBA00022630"/>
    </source>
</evidence>
<feature type="binding site" evidence="12">
    <location>
        <position position="262"/>
    </location>
    <ligand>
        <name>[2Fe-2S] cluster</name>
        <dbReference type="ChEBI" id="CHEBI:190135"/>
    </ligand>
</feature>
<keyword evidence="3 11" id="KW-0285">Flavoprotein</keyword>
<feature type="binding site" evidence="12">
    <location>
        <position position="278"/>
    </location>
    <ligand>
        <name>[2Fe-2S] cluster</name>
        <dbReference type="ChEBI" id="CHEBI:190135"/>
    </ligand>
</feature>
<dbReference type="OrthoDB" id="9796486at2"/>
<keyword evidence="4 12" id="KW-0001">2Fe-2S</keyword>
<dbReference type="GO" id="GO:0046872">
    <property type="term" value="F:metal ion binding"/>
    <property type="evidence" value="ECO:0007669"/>
    <property type="project" value="UniProtKB-KW"/>
</dbReference>
<dbReference type="PROSITE" id="PS51384">
    <property type="entry name" value="FAD_FR"/>
    <property type="match status" value="1"/>
</dbReference>
<dbReference type="GO" id="GO:0016491">
    <property type="term" value="F:oxidoreductase activity"/>
    <property type="evidence" value="ECO:0007669"/>
    <property type="project" value="InterPro"/>
</dbReference>
<dbReference type="Proteomes" id="UP000199556">
    <property type="component" value="Unassembled WGS sequence"/>
</dbReference>
<dbReference type="RefSeq" id="WP_090486800.1">
    <property type="nucleotide sequence ID" value="NZ_FOUO01000016.1"/>
</dbReference>
<dbReference type="InterPro" id="IPR050353">
    <property type="entry name" value="PyrK_electron_transfer"/>
</dbReference>
<evidence type="ECO:0000256" key="4">
    <source>
        <dbReference type="ARBA" id="ARBA00022714"/>
    </source>
</evidence>
<dbReference type="InterPro" id="IPR012165">
    <property type="entry name" value="Cyt_c3_hydrogenase_gsu"/>
</dbReference>
<feature type="binding site" evidence="11">
    <location>
        <begin position="82"/>
        <end position="83"/>
    </location>
    <ligand>
        <name>FAD</name>
        <dbReference type="ChEBI" id="CHEBI:57692"/>
    </ligand>
</feature>
<reference evidence="14 15" key="1">
    <citation type="submission" date="2016-10" db="EMBL/GenBank/DDBJ databases">
        <authorList>
            <person name="de Groot N.N."/>
        </authorList>
    </citation>
    <scope>NUCLEOTIDE SEQUENCE [LARGE SCALE GENOMIC DNA]</scope>
    <source>
        <strain evidence="14 15">DSM 4180</strain>
    </source>
</reference>
<dbReference type="GO" id="GO:0051537">
    <property type="term" value="F:2 iron, 2 sulfur cluster binding"/>
    <property type="evidence" value="ECO:0007669"/>
    <property type="project" value="UniProtKB-KW"/>
</dbReference>
<feature type="binding site" evidence="12">
    <location>
        <position position="254"/>
    </location>
    <ligand>
        <name>[2Fe-2S] cluster</name>
        <dbReference type="ChEBI" id="CHEBI:190135"/>
    </ligand>
</feature>
<dbReference type="Gene3D" id="2.40.30.10">
    <property type="entry name" value="Translation factors"/>
    <property type="match status" value="1"/>
</dbReference>
<comment type="cofactor">
    <cofactor evidence="12">
        <name>[2Fe-2S] cluster</name>
        <dbReference type="ChEBI" id="CHEBI:190135"/>
    </cofactor>
    <text evidence="12">Binds 1 [2Fe-2S] cluster per subunit.</text>
</comment>
<organism evidence="14 15">
    <name type="scientific">Ectothiorhodospira mobilis</name>
    <dbReference type="NCBI Taxonomy" id="195064"/>
    <lineage>
        <taxon>Bacteria</taxon>
        <taxon>Pseudomonadati</taxon>
        <taxon>Pseudomonadota</taxon>
        <taxon>Gammaproteobacteria</taxon>
        <taxon>Chromatiales</taxon>
        <taxon>Ectothiorhodospiraceae</taxon>
        <taxon>Ectothiorhodospira</taxon>
    </lineage>
</organism>
<keyword evidence="6 11" id="KW-0274">FAD</keyword>
<feature type="domain" description="FAD-binding FR-type" evidence="13">
    <location>
        <begin position="2"/>
        <end position="107"/>
    </location>
</feature>
<dbReference type="Gene3D" id="2.10.240.10">
    <property type="entry name" value="Dihydroorotate dehydrogenase, electron transfer subunit"/>
    <property type="match status" value="1"/>
</dbReference>
<feature type="binding site" evidence="12">
    <location>
        <position position="259"/>
    </location>
    <ligand>
        <name>[2Fe-2S] cluster</name>
        <dbReference type="ChEBI" id="CHEBI:190135"/>
    </ligand>
</feature>
<keyword evidence="7" id="KW-0249">Electron transport</keyword>
<comment type="cofactor">
    <cofactor evidence="11">
        <name>FAD</name>
        <dbReference type="ChEBI" id="CHEBI:57692"/>
    </cofactor>
    <text evidence="11">Binds 1 FAD per subunit.</text>
</comment>
<keyword evidence="5 12" id="KW-0479">Metal-binding</keyword>
<protein>
    <submittedName>
        <fullName evidence="14">Dihydroorotate oxidase B, electron transfer subunit</fullName>
    </submittedName>
</protein>
<evidence type="ECO:0000313" key="15">
    <source>
        <dbReference type="Proteomes" id="UP000199556"/>
    </source>
</evidence>
<dbReference type="InterPro" id="IPR019480">
    <property type="entry name" value="Dihydroorotate_DH_Fe-S-bd"/>
</dbReference>
<dbReference type="AlphaFoldDB" id="A0A1I4SFI0"/>
<dbReference type="GO" id="GO:0050660">
    <property type="term" value="F:flavin adenine dinucleotide binding"/>
    <property type="evidence" value="ECO:0007669"/>
    <property type="project" value="InterPro"/>
</dbReference>
<dbReference type="InterPro" id="IPR017927">
    <property type="entry name" value="FAD-bd_FR_type"/>
</dbReference>
<dbReference type="GO" id="GO:0006221">
    <property type="term" value="P:pyrimidine nucleotide biosynthetic process"/>
    <property type="evidence" value="ECO:0007669"/>
    <property type="project" value="InterPro"/>
</dbReference>
<keyword evidence="2" id="KW-0813">Transport</keyword>
<dbReference type="CDD" id="cd06218">
    <property type="entry name" value="DHOD_e_trans"/>
    <property type="match status" value="1"/>
</dbReference>
<keyword evidence="15" id="KW-1185">Reference proteome</keyword>
<feature type="binding site" evidence="11">
    <location>
        <begin position="58"/>
        <end position="61"/>
    </location>
    <ligand>
        <name>FAD</name>
        <dbReference type="ChEBI" id="CHEBI:57692"/>
    </ligand>
</feature>
<dbReference type="SUPFAM" id="SSF52343">
    <property type="entry name" value="Ferredoxin reductase-like, C-terminal NADP-linked domain"/>
    <property type="match status" value="1"/>
</dbReference>
<dbReference type="PIRSF" id="PIRSF006816">
    <property type="entry name" value="Cyc3_hyd_g"/>
    <property type="match status" value="1"/>
</dbReference>
<evidence type="ECO:0000256" key="9">
    <source>
        <dbReference type="ARBA" id="ARBA00023014"/>
    </source>
</evidence>
<dbReference type="InterPro" id="IPR017938">
    <property type="entry name" value="Riboflavin_synthase-like_b-brl"/>
</dbReference>
<evidence type="ECO:0000256" key="1">
    <source>
        <dbReference type="ARBA" id="ARBA00006422"/>
    </source>
</evidence>
<dbReference type="EMBL" id="FOUO01000016">
    <property type="protein sequence ID" value="SFM63236.1"/>
    <property type="molecule type" value="Genomic_DNA"/>
</dbReference>
<dbReference type="InterPro" id="IPR037117">
    <property type="entry name" value="Dihydroorotate_DH_ele_sf"/>
</dbReference>
<evidence type="ECO:0000259" key="13">
    <source>
        <dbReference type="PROSITE" id="PS51384"/>
    </source>
</evidence>
<dbReference type="InterPro" id="IPR039261">
    <property type="entry name" value="FNR_nucleotide-bd"/>
</dbReference>
<dbReference type="Pfam" id="PF10418">
    <property type="entry name" value="DHODB_Fe-S_bind"/>
    <property type="match status" value="1"/>
</dbReference>
<evidence type="ECO:0000256" key="6">
    <source>
        <dbReference type="ARBA" id="ARBA00022827"/>
    </source>
</evidence>
<name>A0A1I4SFI0_ECTMO</name>
<gene>
    <name evidence="14" type="ORF">SAMN05421721_11630</name>
</gene>
<comment type="similarity">
    <text evidence="1">Belongs to the PyrK family.</text>
</comment>
<evidence type="ECO:0000256" key="7">
    <source>
        <dbReference type="ARBA" id="ARBA00022982"/>
    </source>
</evidence>
<dbReference type="PANTHER" id="PTHR43513:SF3">
    <property type="entry name" value="DIHYDROOROTATE DEHYDROGENASE B (NAD(+)), ELECTRON TRANSFER SUBUNIT-RELATED"/>
    <property type="match status" value="1"/>
</dbReference>
<proteinExistence type="inferred from homology"/>
<evidence type="ECO:0000313" key="14">
    <source>
        <dbReference type="EMBL" id="SFM63236.1"/>
    </source>
</evidence>
<evidence type="ECO:0000256" key="5">
    <source>
        <dbReference type="ARBA" id="ARBA00022723"/>
    </source>
</evidence>
<evidence type="ECO:0000256" key="12">
    <source>
        <dbReference type="PIRSR" id="PIRSR006816-2"/>
    </source>
</evidence>
<sequence>MNKPHRGTIFTEEAPILAHNAHPGDQYILRLQAPQCAERARPGQFVHLTCDPQLPLRRPISILRTDPRAGWVELLYKAVGRGTRLLARRREGDRIGLMGPIGRPFDPPHGDRPRALLLGGGVGMPPMIFLAEALRRDPVAEPFVLLGSEVPFPFQPTPSRILVPGIPEGVIAAMPLLEDWGVPSRLTSGAGLPGCHGGYVTDLARLWLEALPPGERDRVQIYACGPHPMLAASAALAREYHLPCQVSLEEYMACAVGGCAGCVVEVATERGPAMRRVCVDGPVFDARAVFGAQP</sequence>
<keyword evidence="8 12" id="KW-0408">Iron</keyword>